<comment type="similarity">
    <text evidence="2 7">Belongs to the aspartate/ornithine carbamoyltransferase superfamily. ATCase family.</text>
</comment>
<proteinExistence type="inferred from homology"/>
<dbReference type="NCBIfam" id="NF002032">
    <property type="entry name" value="PRK00856.1"/>
    <property type="match status" value="1"/>
</dbReference>
<dbReference type="EMBL" id="CAJNOB010000067">
    <property type="protein sequence ID" value="CAF0704552.1"/>
    <property type="molecule type" value="Genomic_DNA"/>
</dbReference>
<dbReference type="UniPathway" id="UPA00070">
    <property type="reaction ID" value="UER00116"/>
</dbReference>
<evidence type="ECO:0000256" key="6">
    <source>
        <dbReference type="ARBA" id="ARBA00048859"/>
    </source>
</evidence>
<feature type="binding site" evidence="7">
    <location>
        <position position="63"/>
    </location>
    <ligand>
        <name>carbamoyl phosphate</name>
        <dbReference type="ChEBI" id="CHEBI:58228"/>
    </ligand>
</feature>
<dbReference type="Proteomes" id="UP000663859">
    <property type="component" value="Unassembled WGS sequence"/>
</dbReference>
<evidence type="ECO:0000259" key="8">
    <source>
        <dbReference type="Pfam" id="PF00185"/>
    </source>
</evidence>
<gene>
    <name evidence="7 10" type="primary">pyrB</name>
    <name evidence="10" type="ORF">MPNT_70067</name>
</gene>
<evidence type="ECO:0000256" key="1">
    <source>
        <dbReference type="ARBA" id="ARBA00004852"/>
    </source>
</evidence>
<dbReference type="InterPro" id="IPR006132">
    <property type="entry name" value="Asp/Orn_carbamoyltranf_P-bd"/>
</dbReference>
<feature type="domain" description="Aspartate/ornithine carbamoyltransferase Asp/Orn-binding" evidence="8">
    <location>
        <begin position="159"/>
        <end position="305"/>
    </location>
</feature>
<dbReference type="Pfam" id="PF00185">
    <property type="entry name" value="OTCace"/>
    <property type="match status" value="1"/>
</dbReference>
<dbReference type="GO" id="GO:0044205">
    <property type="term" value="P:'de novo' UMP biosynthetic process"/>
    <property type="evidence" value="ECO:0007669"/>
    <property type="project" value="UniProtKB-UniRule"/>
</dbReference>
<dbReference type="GO" id="GO:0004070">
    <property type="term" value="F:aspartate carbamoyltransferase activity"/>
    <property type="evidence" value="ECO:0007669"/>
    <property type="project" value="UniProtKB-UniRule"/>
</dbReference>
<comment type="function">
    <text evidence="5 7">Catalyzes the condensation of carbamoyl phosphate and aspartate to form carbamoyl aspartate and inorganic phosphate, the committed step in the de novo pyrimidine nucleotide biosynthesis pathway.</text>
</comment>
<dbReference type="GO" id="GO:0016597">
    <property type="term" value="F:amino acid binding"/>
    <property type="evidence" value="ECO:0007669"/>
    <property type="project" value="InterPro"/>
</dbReference>
<feature type="domain" description="Aspartate/ornithine carbamoyltransferase carbamoyl-P binding" evidence="9">
    <location>
        <begin position="12"/>
        <end position="152"/>
    </location>
</feature>
<evidence type="ECO:0000313" key="11">
    <source>
        <dbReference type="Proteomes" id="UP000663859"/>
    </source>
</evidence>
<dbReference type="GO" id="GO:0006207">
    <property type="term" value="P:'de novo' pyrimidine nucleobase biosynthetic process"/>
    <property type="evidence" value="ECO:0007669"/>
    <property type="project" value="InterPro"/>
</dbReference>
<keyword evidence="11" id="KW-1185">Reference proteome</keyword>
<comment type="subunit">
    <text evidence="7">Heterododecamer (2C3:3R2) of six catalytic PyrB chains organized as two trimers (C3), and six regulatory PyrI chains organized as three dimers (R2).</text>
</comment>
<dbReference type="PANTHER" id="PTHR45753:SF6">
    <property type="entry name" value="ASPARTATE CARBAMOYLTRANSFERASE"/>
    <property type="match status" value="1"/>
</dbReference>
<dbReference type="PRINTS" id="PR00100">
    <property type="entry name" value="AOTCASE"/>
</dbReference>
<dbReference type="EC" id="2.1.3.2" evidence="7"/>
<dbReference type="InterPro" id="IPR036901">
    <property type="entry name" value="Asp/Orn_carbamoylTrfase_sf"/>
</dbReference>
<dbReference type="PANTHER" id="PTHR45753">
    <property type="entry name" value="ORNITHINE CARBAMOYLTRANSFERASE, MITOCHONDRIAL"/>
    <property type="match status" value="1"/>
</dbReference>
<comment type="pathway">
    <text evidence="1 7">Pyrimidine metabolism; UMP biosynthesis via de novo pathway; (S)-dihydroorotate from bicarbonate: step 2/3.</text>
</comment>
<feature type="binding site" evidence="7">
    <location>
        <position position="268"/>
    </location>
    <ligand>
        <name>carbamoyl phosphate</name>
        <dbReference type="ChEBI" id="CHEBI:58228"/>
    </ligand>
</feature>
<dbReference type="PROSITE" id="PS00097">
    <property type="entry name" value="CARBAMOYLTRANSFERASE"/>
    <property type="match status" value="1"/>
</dbReference>
<dbReference type="NCBIfam" id="TIGR00670">
    <property type="entry name" value="asp_carb_tr"/>
    <property type="match status" value="1"/>
</dbReference>
<accession>A0A8J2BVQ6</accession>
<evidence type="ECO:0000313" key="10">
    <source>
        <dbReference type="EMBL" id="CAF0704552.1"/>
    </source>
</evidence>
<dbReference type="GO" id="GO:0005829">
    <property type="term" value="C:cytosol"/>
    <property type="evidence" value="ECO:0007669"/>
    <property type="project" value="TreeGrafter"/>
</dbReference>
<reference evidence="10" key="1">
    <citation type="submission" date="2021-02" db="EMBL/GenBank/DDBJ databases">
        <authorList>
            <person name="Cremers G."/>
            <person name="Picone N."/>
        </authorList>
    </citation>
    <scope>NUCLEOTIDE SEQUENCE</scope>
    <source>
        <strain evidence="10">PQ17</strain>
    </source>
</reference>
<evidence type="ECO:0000256" key="4">
    <source>
        <dbReference type="ARBA" id="ARBA00022975"/>
    </source>
</evidence>
<feature type="binding site" evidence="7">
    <location>
        <position position="173"/>
    </location>
    <ligand>
        <name>L-aspartate</name>
        <dbReference type="ChEBI" id="CHEBI:29991"/>
    </ligand>
</feature>
<dbReference type="RefSeq" id="WP_174582535.1">
    <property type="nucleotide sequence ID" value="NZ_CAJNOB010000067.1"/>
</dbReference>
<dbReference type="InterPro" id="IPR006131">
    <property type="entry name" value="Asp_carbamoyltransf_Asp/Orn-bd"/>
</dbReference>
<dbReference type="InterPro" id="IPR006130">
    <property type="entry name" value="Asp/Orn_carbamoylTrfase"/>
</dbReference>
<dbReference type="InterPro" id="IPR002082">
    <property type="entry name" value="Asp_carbamoyltransf"/>
</dbReference>
<feature type="binding site" evidence="7">
    <location>
        <position position="143"/>
    </location>
    <ligand>
        <name>carbamoyl phosphate</name>
        <dbReference type="ChEBI" id="CHEBI:58228"/>
    </ligand>
</feature>
<feature type="binding site" evidence="7">
    <location>
        <position position="62"/>
    </location>
    <ligand>
        <name>carbamoyl phosphate</name>
        <dbReference type="ChEBI" id="CHEBI:58228"/>
    </ligand>
</feature>
<feature type="binding site" evidence="7">
    <location>
        <position position="112"/>
    </location>
    <ligand>
        <name>carbamoyl phosphate</name>
        <dbReference type="ChEBI" id="CHEBI:58228"/>
    </ligand>
</feature>
<evidence type="ECO:0000256" key="7">
    <source>
        <dbReference type="HAMAP-Rule" id="MF_00001"/>
    </source>
</evidence>
<sequence length="313" mass="35288">MKSSVPFRWQRKDLVGLRDLERWELDLILDRAFQVRKRPKDPHELPLAGKTVVLFFVEPSTRTRISFEIAARRLGANVLALEGGTSSLQKGETLLDTVRNLQAFDADIVVLRHWAAGTPTVLARRLQLAVVNAGDGAHEHPTQALADLFTIRDRLGQIEGVRVTIVGDILYSRVARSNLWGLLKYDAKVTLVGPRTLLPRSFGDLPIRLTHSLEEGVEGAQVILLLRIQHERHNQMHFPSLAEYVRLYQLRPCHLKKAHPELLIMHPGPVHRNVELSDELFHSSHSVILEQAANGITVRTAILEVLAERLPAR</sequence>
<feature type="binding site" evidence="7">
    <location>
        <position position="227"/>
    </location>
    <ligand>
        <name>L-aspartate</name>
        <dbReference type="ChEBI" id="CHEBI:29991"/>
    </ligand>
</feature>
<comment type="catalytic activity">
    <reaction evidence="6 7">
        <text>carbamoyl phosphate + L-aspartate = N-carbamoyl-L-aspartate + phosphate + H(+)</text>
        <dbReference type="Rhea" id="RHEA:20013"/>
        <dbReference type="ChEBI" id="CHEBI:15378"/>
        <dbReference type="ChEBI" id="CHEBI:29991"/>
        <dbReference type="ChEBI" id="CHEBI:32814"/>
        <dbReference type="ChEBI" id="CHEBI:43474"/>
        <dbReference type="ChEBI" id="CHEBI:58228"/>
        <dbReference type="EC" id="2.1.3.2"/>
    </reaction>
</comment>
<protein>
    <recommendedName>
        <fullName evidence="7">Aspartate carbamoyltransferase</fullName>
        <ecNumber evidence="7">2.1.3.2</ecNumber>
    </recommendedName>
    <alternativeName>
        <fullName evidence="7">Aspartate transcarbamylase</fullName>
        <shortName evidence="7">ATCase</shortName>
    </alternativeName>
</protein>
<comment type="caution">
    <text evidence="10">The sequence shown here is derived from an EMBL/GenBank/DDBJ whole genome shotgun (WGS) entry which is preliminary data.</text>
</comment>
<keyword evidence="4 7" id="KW-0665">Pyrimidine biosynthesis</keyword>
<dbReference type="GO" id="GO:0006520">
    <property type="term" value="P:amino acid metabolic process"/>
    <property type="evidence" value="ECO:0007669"/>
    <property type="project" value="InterPro"/>
</dbReference>
<dbReference type="HAMAP" id="MF_00001">
    <property type="entry name" value="Asp_carb_tr"/>
    <property type="match status" value="1"/>
</dbReference>
<name>A0A8J2BVQ6_9BACT</name>
<feature type="binding site" evidence="7">
    <location>
        <position position="269"/>
    </location>
    <ligand>
        <name>carbamoyl phosphate</name>
        <dbReference type="ChEBI" id="CHEBI:58228"/>
    </ligand>
</feature>
<organism evidence="10 11">
    <name type="scientific">Candidatus Methylacidithermus pantelleriae</name>
    <dbReference type="NCBI Taxonomy" id="2744239"/>
    <lineage>
        <taxon>Bacteria</taxon>
        <taxon>Pseudomonadati</taxon>
        <taxon>Verrucomicrobiota</taxon>
        <taxon>Methylacidiphilae</taxon>
        <taxon>Methylacidiphilales</taxon>
        <taxon>Methylacidiphilaceae</taxon>
        <taxon>Candidatus Methylacidithermus</taxon>
    </lineage>
</organism>
<dbReference type="AlphaFoldDB" id="A0A8J2BVQ6"/>
<evidence type="ECO:0000256" key="5">
    <source>
        <dbReference type="ARBA" id="ARBA00043884"/>
    </source>
</evidence>
<feature type="binding site" evidence="7">
    <location>
        <position position="90"/>
    </location>
    <ligand>
        <name>L-aspartate</name>
        <dbReference type="ChEBI" id="CHEBI:29991"/>
    </ligand>
</feature>
<keyword evidence="3 7" id="KW-0808">Transferase</keyword>
<evidence type="ECO:0000259" key="9">
    <source>
        <dbReference type="Pfam" id="PF02729"/>
    </source>
</evidence>
<dbReference type="Gene3D" id="3.40.50.1370">
    <property type="entry name" value="Aspartate/ornithine carbamoyltransferase"/>
    <property type="match status" value="2"/>
</dbReference>
<feature type="binding site" evidence="7">
    <location>
        <position position="140"/>
    </location>
    <ligand>
        <name>carbamoyl phosphate</name>
        <dbReference type="ChEBI" id="CHEBI:58228"/>
    </ligand>
</feature>
<dbReference type="Pfam" id="PF02729">
    <property type="entry name" value="OTCace_N"/>
    <property type="match status" value="1"/>
</dbReference>
<evidence type="ECO:0000256" key="3">
    <source>
        <dbReference type="ARBA" id="ARBA00022679"/>
    </source>
</evidence>
<dbReference type="SUPFAM" id="SSF53671">
    <property type="entry name" value="Aspartate/ornithine carbamoyltransferase"/>
    <property type="match status" value="1"/>
</dbReference>
<dbReference type="PRINTS" id="PR00101">
    <property type="entry name" value="ATCASE"/>
</dbReference>
<evidence type="ECO:0000256" key="2">
    <source>
        <dbReference type="ARBA" id="ARBA00008896"/>
    </source>
</evidence>